<sequence length="255" mass="29505">MKYLIFIFFSIITYGQNIVSGNVSSENGFIIQNVLVINIKTGSKTYTNNEGSFKIKANVNDELRFIIENYERGSKVVKNNDFLNSISIQLVRVPIEIQEVKVVAKPTGDLEKDSKKFSVDKKTTELNVAMNKYMKEKLTEVLPKNSIPSSFAPPNLYAGQVNLLSILGFIINPKESLGIKNDKILNFSETNEFYKKVKESFYGKYYIDYGLDEFEFEAYIIYLDKKYKLAERYYNNFNKVEIERVLKNSLKEFVK</sequence>
<evidence type="ECO:0000313" key="1">
    <source>
        <dbReference type="EMBL" id="OWK98647.1"/>
    </source>
</evidence>
<dbReference type="RefSeq" id="WP_088263745.1">
    <property type="nucleotide sequence ID" value="NZ_JASZ02000007.1"/>
</dbReference>
<dbReference type="SUPFAM" id="SSF49464">
    <property type="entry name" value="Carboxypeptidase regulatory domain-like"/>
    <property type="match status" value="1"/>
</dbReference>
<dbReference type="Proteomes" id="UP000197587">
    <property type="component" value="Unassembled WGS sequence"/>
</dbReference>
<comment type="caution">
    <text evidence="1">The sequence shown here is derived from an EMBL/GenBank/DDBJ whole genome shotgun (WGS) entry which is preliminary data.</text>
</comment>
<evidence type="ECO:0008006" key="3">
    <source>
        <dbReference type="Google" id="ProtNLM"/>
    </source>
</evidence>
<proteinExistence type="predicted"/>
<protein>
    <recommendedName>
        <fullName evidence="3">CarboxypepD_reg-like domain-containing protein</fullName>
    </recommendedName>
</protein>
<dbReference type="AlphaFoldDB" id="A0A246BAG2"/>
<dbReference type="EMBL" id="JASZ02000007">
    <property type="protein sequence ID" value="OWK98647.1"/>
    <property type="molecule type" value="Genomic_DNA"/>
</dbReference>
<organism evidence="1 2">
    <name type="scientific">Kaistella haifensis DSM 19056</name>
    <dbReference type="NCBI Taxonomy" id="1450526"/>
    <lineage>
        <taxon>Bacteria</taxon>
        <taxon>Pseudomonadati</taxon>
        <taxon>Bacteroidota</taxon>
        <taxon>Flavobacteriia</taxon>
        <taxon>Flavobacteriales</taxon>
        <taxon>Weeksellaceae</taxon>
        <taxon>Chryseobacterium group</taxon>
        <taxon>Kaistella</taxon>
    </lineage>
</organism>
<name>A0A246BAG2_9FLAO</name>
<evidence type="ECO:0000313" key="2">
    <source>
        <dbReference type="Proteomes" id="UP000197587"/>
    </source>
</evidence>
<keyword evidence="2" id="KW-1185">Reference proteome</keyword>
<gene>
    <name evidence="1" type="ORF">AP75_05005</name>
</gene>
<reference evidence="1 2" key="1">
    <citation type="submission" date="2017-05" db="EMBL/GenBank/DDBJ databases">
        <title>Genome of Chryseobacterium haifense.</title>
        <authorList>
            <person name="Newman J.D."/>
        </authorList>
    </citation>
    <scope>NUCLEOTIDE SEQUENCE [LARGE SCALE GENOMIC DNA]</scope>
    <source>
        <strain evidence="1 2">DSM 19056</strain>
    </source>
</reference>
<accession>A0A246BAG2</accession>
<dbReference type="InterPro" id="IPR008969">
    <property type="entry name" value="CarboxyPept-like_regulatory"/>
</dbReference>